<keyword evidence="3 6" id="KW-0812">Transmembrane</keyword>
<comment type="caution">
    <text evidence="8">The sequence shown here is derived from an EMBL/GenBank/DDBJ whole genome shotgun (WGS) entry which is preliminary data.</text>
</comment>
<proteinExistence type="predicted"/>
<reference evidence="8 9" key="1">
    <citation type="submission" date="2016-10" db="EMBL/GenBank/DDBJ databases">
        <authorList>
            <person name="Varghese N."/>
            <person name="Submissions S."/>
        </authorList>
    </citation>
    <scope>NUCLEOTIDE SEQUENCE [LARGE SCALE GENOMIC DNA]</scope>
    <source>
        <strain evidence="8 9">DSM 17997</strain>
    </source>
</reference>
<dbReference type="Pfam" id="PF06271">
    <property type="entry name" value="RDD"/>
    <property type="match status" value="1"/>
</dbReference>
<evidence type="ECO:0000256" key="6">
    <source>
        <dbReference type="SAM" id="Phobius"/>
    </source>
</evidence>
<evidence type="ECO:0000313" key="8">
    <source>
        <dbReference type="EMBL" id="SDZ48787.1"/>
    </source>
</evidence>
<dbReference type="PANTHER" id="PTHR36115:SF4">
    <property type="entry name" value="MEMBRANE PROTEIN"/>
    <property type="match status" value="1"/>
</dbReference>
<dbReference type="RefSeq" id="WP_019599932.1">
    <property type="nucleotide sequence ID" value="NZ_FNQC01000017.1"/>
</dbReference>
<keyword evidence="5 6" id="KW-0472">Membrane</keyword>
<organism evidence="8 9">
    <name type="scientific">Rhodonellum ikkaensis</name>
    <dbReference type="NCBI Taxonomy" id="336829"/>
    <lineage>
        <taxon>Bacteria</taxon>
        <taxon>Pseudomonadati</taxon>
        <taxon>Bacteroidota</taxon>
        <taxon>Cytophagia</taxon>
        <taxon>Cytophagales</taxon>
        <taxon>Cytophagaceae</taxon>
        <taxon>Rhodonellum</taxon>
    </lineage>
</organism>
<keyword evidence="4 6" id="KW-1133">Transmembrane helix</keyword>
<dbReference type="EMBL" id="FNQC01000017">
    <property type="protein sequence ID" value="SDZ48787.1"/>
    <property type="molecule type" value="Genomic_DNA"/>
</dbReference>
<gene>
    <name evidence="8" type="ORF">SAMN05444412_11725</name>
</gene>
<feature type="transmembrane region" description="Helical" evidence="6">
    <location>
        <begin position="40"/>
        <end position="60"/>
    </location>
</feature>
<evidence type="ECO:0000256" key="2">
    <source>
        <dbReference type="ARBA" id="ARBA00022475"/>
    </source>
</evidence>
<evidence type="ECO:0000259" key="7">
    <source>
        <dbReference type="Pfam" id="PF06271"/>
    </source>
</evidence>
<accession>A0A1H3TFS0</accession>
<evidence type="ECO:0000256" key="1">
    <source>
        <dbReference type="ARBA" id="ARBA00004651"/>
    </source>
</evidence>
<evidence type="ECO:0000256" key="3">
    <source>
        <dbReference type="ARBA" id="ARBA00022692"/>
    </source>
</evidence>
<keyword evidence="9" id="KW-1185">Reference proteome</keyword>
<feature type="transmembrane region" description="Helical" evidence="6">
    <location>
        <begin position="6"/>
        <end position="28"/>
    </location>
</feature>
<name>A0A1H3TFS0_9BACT</name>
<evidence type="ECO:0000313" key="9">
    <source>
        <dbReference type="Proteomes" id="UP000199663"/>
    </source>
</evidence>
<dbReference type="Proteomes" id="UP000199663">
    <property type="component" value="Unassembled WGS sequence"/>
</dbReference>
<dbReference type="InterPro" id="IPR051791">
    <property type="entry name" value="Pra-immunoreactive"/>
</dbReference>
<keyword evidence="2" id="KW-1003">Cell membrane</keyword>
<protein>
    <submittedName>
        <fullName evidence="8">RDD family protein</fullName>
    </submittedName>
</protein>
<comment type="subcellular location">
    <subcellularLocation>
        <location evidence="1">Cell membrane</location>
        <topology evidence="1">Multi-pass membrane protein</topology>
    </subcellularLocation>
</comment>
<evidence type="ECO:0000256" key="5">
    <source>
        <dbReference type="ARBA" id="ARBA00023136"/>
    </source>
</evidence>
<evidence type="ECO:0000256" key="4">
    <source>
        <dbReference type="ARBA" id="ARBA00022989"/>
    </source>
</evidence>
<feature type="domain" description="RDD" evidence="7">
    <location>
        <begin position="6"/>
        <end position="102"/>
    </location>
</feature>
<dbReference type="PANTHER" id="PTHR36115">
    <property type="entry name" value="PROLINE-RICH ANTIGEN HOMOLOG-RELATED"/>
    <property type="match status" value="1"/>
</dbReference>
<sequence length="118" mass="13855">MGFEVRAINLLIDSTVFLIFVFASAFILRDFVEIEDFRVLMILIYYLYYFISETITGQTVGKMFTKTKVVGLTTNEKPKVLNILLRTALRLVPLEFISFLFYQNGFHDRFSKTKLVYK</sequence>
<dbReference type="InterPro" id="IPR010432">
    <property type="entry name" value="RDD"/>
</dbReference>